<dbReference type="Pfam" id="PF08107">
    <property type="entry name" value="Antimicrobial12"/>
    <property type="match status" value="1"/>
</dbReference>
<accession>B3VE22</accession>
<evidence type="ECO:0000256" key="6">
    <source>
        <dbReference type="ARBA" id="ARBA00023022"/>
    </source>
</evidence>
<keyword evidence="7" id="KW-0732">Signal</keyword>
<keyword evidence="4" id="KW-0929">Antimicrobial</keyword>
<comment type="subcellular location">
    <subcellularLocation>
        <location evidence="1">Secreted</location>
    </subcellularLocation>
</comment>
<name>B3VE22_LARCR</name>
<keyword evidence="5" id="KW-0027">Amidation</keyword>
<organism evidence="8">
    <name type="scientific">Larimichthys crocea</name>
    <name type="common">Large yellow croaker</name>
    <name type="synonym">Pseudosciaena crocea</name>
    <dbReference type="NCBI Taxonomy" id="215358"/>
    <lineage>
        <taxon>Eukaryota</taxon>
        <taxon>Metazoa</taxon>
        <taxon>Chordata</taxon>
        <taxon>Craniata</taxon>
        <taxon>Vertebrata</taxon>
        <taxon>Euteleostomi</taxon>
        <taxon>Actinopterygii</taxon>
        <taxon>Neopterygii</taxon>
        <taxon>Teleostei</taxon>
        <taxon>Neoteleostei</taxon>
        <taxon>Acanthomorphata</taxon>
        <taxon>Eupercaria</taxon>
        <taxon>Sciaenidae</taxon>
        <taxon>Larimichthys</taxon>
    </lineage>
</organism>
<proteinExistence type="evidence at transcript level"/>
<dbReference type="InterPro" id="IPR012515">
    <property type="entry name" value="Antimicrobial12"/>
</dbReference>
<keyword evidence="3" id="KW-0964">Secreted</keyword>
<dbReference type="EMBL" id="EU741827">
    <property type="protein sequence ID" value="ACE78289.1"/>
    <property type="molecule type" value="mRNA"/>
</dbReference>
<evidence type="ECO:0000256" key="4">
    <source>
        <dbReference type="ARBA" id="ARBA00022529"/>
    </source>
</evidence>
<evidence type="ECO:0000256" key="3">
    <source>
        <dbReference type="ARBA" id="ARBA00022525"/>
    </source>
</evidence>
<sequence>MKCTALFLVLSLVVLMAEPGECIWGLIAHGVGHVGRLIHGLIRGHGAEEQHVQLDKRSLSYDPPKKLQWRED</sequence>
<evidence type="ECO:0000256" key="7">
    <source>
        <dbReference type="SAM" id="SignalP"/>
    </source>
</evidence>
<feature type="chain" id="PRO_5002799612" evidence="7">
    <location>
        <begin position="23"/>
        <end position="72"/>
    </location>
</feature>
<evidence type="ECO:0000256" key="1">
    <source>
        <dbReference type="ARBA" id="ARBA00004613"/>
    </source>
</evidence>
<keyword evidence="6" id="KW-0044">Antibiotic</keyword>
<dbReference type="AlphaFoldDB" id="B3VE22"/>
<dbReference type="GO" id="GO:0005576">
    <property type="term" value="C:extracellular region"/>
    <property type="evidence" value="ECO:0007669"/>
    <property type="project" value="UniProtKB-SubCell"/>
</dbReference>
<comment type="similarity">
    <text evidence="2">Belongs to the pleurocidin family.</text>
</comment>
<evidence type="ECO:0000313" key="8">
    <source>
        <dbReference type="EMBL" id="ACE78289.1"/>
    </source>
</evidence>
<feature type="signal peptide" evidence="7">
    <location>
        <begin position="1"/>
        <end position="22"/>
    </location>
</feature>
<evidence type="ECO:0000256" key="5">
    <source>
        <dbReference type="ARBA" id="ARBA00022815"/>
    </source>
</evidence>
<evidence type="ECO:0000256" key="2">
    <source>
        <dbReference type="ARBA" id="ARBA00007419"/>
    </source>
</evidence>
<reference evidence="8" key="1">
    <citation type="submission" date="2008-05" db="EMBL/GenBank/DDBJ databases">
        <title>Cloning and sequence analysis of piscidin-like peptide cDNA derived from large yellow croaker, Pseudosciaena crocea.</title>
        <authorList>
            <person name="Chen Y."/>
            <person name="Su Y."/>
            <person name="Wu C."/>
            <person name="Wang J."/>
            <person name="Mao Y."/>
            <person name="Xu B."/>
        </authorList>
    </citation>
    <scope>NUCLEOTIDE SEQUENCE</scope>
    <source>
        <tissue evidence="8">Spleen</tissue>
    </source>
</reference>
<protein>
    <submittedName>
        <fullName evidence="8">Piscidin-like peptide</fullName>
    </submittedName>
</protein>
<dbReference type="GO" id="GO:0042742">
    <property type="term" value="P:defense response to bacterium"/>
    <property type="evidence" value="ECO:0007669"/>
    <property type="project" value="UniProtKB-KW"/>
</dbReference>